<evidence type="ECO:0000313" key="3">
    <source>
        <dbReference type="RefSeq" id="XP_028968329.1"/>
    </source>
</evidence>
<evidence type="ECO:0000313" key="2">
    <source>
        <dbReference type="Proteomes" id="UP000694867"/>
    </source>
</evidence>
<accession>A0AAJ7SGQ3</accession>
<protein>
    <submittedName>
        <fullName evidence="3">DDB1- and CUL4-associated factor 17-like</fullName>
    </submittedName>
</protein>
<dbReference type="GeneID" id="100898435"/>
<keyword evidence="2" id="KW-1185">Reference proteome</keyword>
<evidence type="ECO:0000256" key="1">
    <source>
        <dbReference type="SAM" id="MobiDB-lite"/>
    </source>
</evidence>
<dbReference type="PANTHER" id="PTHR14815">
    <property type="entry name" value="DDB1- AND CUL4-ASSOCIATED FACTOR 17"/>
    <property type="match status" value="1"/>
</dbReference>
<gene>
    <name evidence="3" type="primary">LOC100898435</name>
</gene>
<dbReference type="Proteomes" id="UP000694867">
    <property type="component" value="Unplaced"/>
</dbReference>
<dbReference type="InterPro" id="IPR031620">
    <property type="entry name" value="DCAF17"/>
</dbReference>
<name>A0AAJ7SGQ3_9ACAR</name>
<dbReference type="KEGG" id="goe:100898435"/>
<dbReference type="AlphaFoldDB" id="A0AAJ7SGQ3"/>
<organism evidence="2 3">
    <name type="scientific">Galendromus occidentalis</name>
    <name type="common">western predatory mite</name>
    <dbReference type="NCBI Taxonomy" id="34638"/>
    <lineage>
        <taxon>Eukaryota</taxon>
        <taxon>Metazoa</taxon>
        <taxon>Ecdysozoa</taxon>
        <taxon>Arthropoda</taxon>
        <taxon>Chelicerata</taxon>
        <taxon>Arachnida</taxon>
        <taxon>Acari</taxon>
        <taxon>Parasitiformes</taxon>
        <taxon>Mesostigmata</taxon>
        <taxon>Gamasina</taxon>
        <taxon>Phytoseioidea</taxon>
        <taxon>Phytoseiidae</taxon>
        <taxon>Typhlodrominae</taxon>
        <taxon>Galendromus</taxon>
    </lineage>
</organism>
<dbReference type="GO" id="GO:0016567">
    <property type="term" value="P:protein ubiquitination"/>
    <property type="evidence" value="ECO:0007669"/>
    <property type="project" value="InterPro"/>
</dbReference>
<feature type="region of interest" description="Disordered" evidence="1">
    <location>
        <begin position="366"/>
        <end position="390"/>
    </location>
</feature>
<sequence length="501" mass="58286">MKPRIPANILVAIDARRYGTYSRSMRNPYCYNNRLMRNLVASPDRYFKPSGKIRSSRSFHRGLPQYSSHDKLYSENNRQCYALRGQRGEPTLMYTISSDSYPGRWRYESHMTITRSGMTNPNRPETDLRLLLASNSLLEIRNESNGEMIDVIDLKAHDLPSMKFSTLRWDPNQDQVTAVSQKATIDGKKSLWHIVILQICPRVSKSLRVPIREEIFGKDIVNVVLFDGILQVMYRNETVHLYDFEWICETNDIASMFGERILEISDLGTPVFVVKNTTDMLSFGGHPWHYITHSHRLGEYAVCTLDHQKLVSFPINEHDTVCFHPDDSGDIAHFQKDVVTIHKYFYDERKKKPTLKKLHEMRLEMSPRREQEGDMPPRPGRYGTRRAPRRSASWVESHREGLGERYRLADEEGRVLFSDDYENELNLMLLMGTDSGDPQERGMIQIFDNGTRERVRTIMFDRPLAESTEYFVTLDLDVLIVFATRQGSSSCEAQVYRLLHR</sequence>
<reference evidence="3" key="1">
    <citation type="submission" date="2025-08" db="UniProtKB">
        <authorList>
            <consortium name="RefSeq"/>
        </authorList>
    </citation>
    <scope>IDENTIFICATION</scope>
</reference>
<dbReference type="RefSeq" id="XP_028968329.1">
    <property type="nucleotide sequence ID" value="XM_029112496.1"/>
</dbReference>
<dbReference type="Pfam" id="PF15802">
    <property type="entry name" value="DCAF17"/>
    <property type="match status" value="1"/>
</dbReference>
<dbReference type="PANTHER" id="PTHR14815:SF2">
    <property type="entry name" value="DDB1- AND CUL4-ASSOCIATED FACTOR 17"/>
    <property type="match status" value="1"/>
</dbReference>
<dbReference type="GO" id="GO:0080008">
    <property type="term" value="C:Cul4-RING E3 ubiquitin ligase complex"/>
    <property type="evidence" value="ECO:0007669"/>
    <property type="project" value="TreeGrafter"/>
</dbReference>
<proteinExistence type="predicted"/>